<organism evidence="1 2">
    <name type="scientific">Candidatus Kinetoplastidibacterium galati TCC219</name>
    <dbReference type="NCBI Taxonomy" id="1208921"/>
    <lineage>
        <taxon>Bacteria</taxon>
        <taxon>Pseudomonadati</taxon>
        <taxon>Pseudomonadota</taxon>
        <taxon>Betaproteobacteria</taxon>
        <taxon>Candidatus Kinetoplastidibacterium</taxon>
    </lineage>
</organism>
<dbReference type="KEGG" id="kga:ST1E_0013"/>
<dbReference type="EMBL" id="CP003806">
    <property type="protein sequence ID" value="AGF49290.1"/>
    <property type="molecule type" value="Genomic_DNA"/>
</dbReference>
<dbReference type="AlphaFoldDB" id="M1MBV8"/>
<evidence type="ECO:0000313" key="1">
    <source>
        <dbReference type="EMBL" id="AGF49290.1"/>
    </source>
</evidence>
<keyword evidence="2" id="KW-1185">Reference proteome</keyword>
<protein>
    <submittedName>
        <fullName evidence="1">Uncharacterized protein</fullName>
    </submittedName>
</protein>
<proteinExistence type="predicted"/>
<accession>M1MBV8</accession>
<sequence>MIYSTHNGFSNTEIVCCITANLVNCPIYIWIYGQKEKDH</sequence>
<dbReference type="STRING" id="1208921.ST1E_0013"/>
<dbReference type="Proteomes" id="UP000011658">
    <property type="component" value="Chromosome"/>
</dbReference>
<evidence type="ECO:0000313" key="2">
    <source>
        <dbReference type="Proteomes" id="UP000011658"/>
    </source>
</evidence>
<dbReference type="HOGENOM" id="CLU_3326068_0_0_4"/>
<reference evidence="1 2" key="1">
    <citation type="journal article" date="2013" name="Genome Biol. Evol.">
        <title>Genome evolution and phylogenomic analysis of candidatus kinetoplastibacterium, the betaproteobacterial endosymbionts of strigomonas and angomonas.</title>
        <authorList>
            <person name="Alves J.M."/>
            <person name="Serrano M.G."/>
            <person name="Maia da Silva F."/>
            <person name="Voegtly L.J."/>
            <person name="Matveyev A.V."/>
            <person name="Teixeira M.M."/>
            <person name="Camargo E.P."/>
            <person name="Buck G.A."/>
        </authorList>
    </citation>
    <scope>NUCLEOTIDE SEQUENCE [LARGE SCALE GENOMIC DNA]</scope>
    <source>
        <strain evidence="1 2">TCC219</strain>
    </source>
</reference>
<gene>
    <name evidence="1" type="ORF">ST1E_0013</name>
</gene>
<name>M1MBV8_9PROT</name>